<comment type="caution">
    <text evidence="1">The sequence shown here is derived from an EMBL/GenBank/DDBJ whole genome shotgun (WGS) entry which is preliminary data.</text>
</comment>
<name>A0A8H7ZFB4_9ASCO</name>
<protein>
    <recommendedName>
        <fullName evidence="3">F-box domain-containing protein</fullName>
    </recommendedName>
</protein>
<dbReference type="EMBL" id="JAEOAQ010000001">
    <property type="protein sequence ID" value="KAG5420957.1"/>
    <property type="molecule type" value="Genomic_DNA"/>
</dbReference>
<sequence length="418" mass="48528">MISLPDLPFHCLQTIFSGINQHQTLALAPLHSSFYEVAKTKLYKNIYVYQSWAPLDDIDLYDFENFPKPPGPQFRYHKDINNLKSNKFTIISVETLERYLAHMDKTQTIYRLEMDQFYLTLMECIFRLLHIKFLVLRQNTICCPQRVDIVMYQDVELNLELGGIEVFKSNQRWLVPTKVSNVELPPGRTWLPFIEYYTHSPADSTTPTSYHFVIDVDSVDLSNLFKDVNVSKLNINSEDLYIPFYFCNIFNTEILQELTIVGYFLFCNLFEEYDLTRKFPKLKSLCLRVYGLVQPDKIMTSLPQYSHKTLEMFTVSTVDYSIDYANILCNMGANFPAASINWWRESASGIQHRDFDENIVALSPNLPLGIVGDHHPGETTFRCSNQVTGKLQKYYTNAELSQIYSLVRYPIPGGSVFE</sequence>
<keyword evidence="2" id="KW-1185">Reference proteome</keyword>
<dbReference type="AlphaFoldDB" id="A0A8H7ZFB4"/>
<evidence type="ECO:0000313" key="2">
    <source>
        <dbReference type="Proteomes" id="UP000669133"/>
    </source>
</evidence>
<dbReference type="GeneID" id="93648676"/>
<evidence type="ECO:0008006" key="3">
    <source>
        <dbReference type="Google" id="ProtNLM"/>
    </source>
</evidence>
<dbReference type="OrthoDB" id="4191831at2759"/>
<organism evidence="1 2">
    <name type="scientific">Candida metapsilosis</name>
    <dbReference type="NCBI Taxonomy" id="273372"/>
    <lineage>
        <taxon>Eukaryota</taxon>
        <taxon>Fungi</taxon>
        <taxon>Dikarya</taxon>
        <taxon>Ascomycota</taxon>
        <taxon>Saccharomycotina</taxon>
        <taxon>Pichiomycetes</taxon>
        <taxon>Debaryomycetaceae</taxon>
        <taxon>Candida/Lodderomyces clade</taxon>
        <taxon>Candida</taxon>
    </lineage>
</organism>
<gene>
    <name evidence="1" type="ORF">I9W82_000047</name>
</gene>
<dbReference type="RefSeq" id="XP_067550073.1">
    <property type="nucleotide sequence ID" value="XM_067693797.1"/>
</dbReference>
<proteinExistence type="predicted"/>
<reference evidence="1 2" key="1">
    <citation type="submission" date="2020-12" db="EMBL/GenBank/DDBJ databases">
        <title>Effect of drift, selection, and recombination on the evolution of hybrid genomes in Candida yeast pathogens.</title>
        <authorList>
            <person name="Mixao V."/>
            <person name="Ksiezopolska E."/>
            <person name="Saus E."/>
            <person name="Boekhout T."/>
            <person name="Gacser A."/>
            <person name="Gabaldon T."/>
        </authorList>
    </citation>
    <scope>NUCLEOTIDE SEQUENCE [LARGE SCALE GENOMIC DNA]</scope>
    <source>
        <strain evidence="1 2">BP57</strain>
    </source>
</reference>
<evidence type="ECO:0000313" key="1">
    <source>
        <dbReference type="EMBL" id="KAG5420957.1"/>
    </source>
</evidence>
<dbReference type="Proteomes" id="UP000669133">
    <property type="component" value="Unassembled WGS sequence"/>
</dbReference>
<accession>A0A8H7ZFB4</accession>